<accession>A0ABN2NE27</accession>
<name>A0ABN2NE27_9PSEU</name>
<organism evidence="1 2">
    <name type="scientific">Pseudonocardia ailaonensis</name>
    <dbReference type="NCBI Taxonomy" id="367279"/>
    <lineage>
        <taxon>Bacteria</taxon>
        <taxon>Bacillati</taxon>
        <taxon>Actinomycetota</taxon>
        <taxon>Actinomycetes</taxon>
        <taxon>Pseudonocardiales</taxon>
        <taxon>Pseudonocardiaceae</taxon>
        <taxon>Pseudonocardia</taxon>
    </lineage>
</organism>
<reference evidence="1 2" key="1">
    <citation type="journal article" date="2019" name="Int. J. Syst. Evol. Microbiol.">
        <title>The Global Catalogue of Microorganisms (GCM) 10K type strain sequencing project: providing services to taxonomists for standard genome sequencing and annotation.</title>
        <authorList>
            <consortium name="The Broad Institute Genomics Platform"/>
            <consortium name="The Broad Institute Genome Sequencing Center for Infectious Disease"/>
            <person name="Wu L."/>
            <person name="Ma J."/>
        </authorList>
    </citation>
    <scope>NUCLEOTIDE SEQUENCE [LARGE SCALE GENOMIC DNA]</scope>
    <source>
        <strain evidence="1 2">JCM 16009</strain>
    </source>
</reference>
<dbReference type="Gene3D" id="3.40.50.1820">
    <property type="entry name" value="alpha/beta hydrolase"/>
    <property type="match status" value="1"/>
</dbReference>
<proteinExistence type="predicted"/>
<comment type="caution">
    <text evidence="1">The sequence shown here is derived from an EMBL/GenBank/DDBJ whole genome shotgun (WGS) entry which is preliminary data.</text>
</comment>
<evidence type="ECO:0000313" key="1">
    <source>
        <dbReference type="EMBL" id="GAA1863508.1"/>
    </source>
</evidence>
<gene>
    <name evidence="1" type="ORF">GCM10009836_49840</name>
</gene>
<evidence type="ECO:0000313" key="2">
    <source>
        <dbReference type="Proteomes" id="UP001500449"/>
    </source>
</evidence>
<keyword evidence="2" id="KW-1185">Reference proteome</keyword>
<dbReference type="Proteomes" id="UP001500449">
    <property type="component" value="Unassembled WGS sequence"/>
</dbReference>
<dbReference type="InterPro" id="IPR029058">
    <property type="entry name" value="AB_hydrolase_fold"/>
</dbReference>
<dbReference type="EMBL" id="BAAAQK010000018">
    <property type="protein sequence ID" value="GAA1863508.1"/>
    <property type="molecule type" value="Genomic_DNA"/>
</dbReference>
<sequence>MQPVRLTLRPAGIGHLEKIATIRYGCYSDERPSSLLMSGVVASQRPGFVWRGVVGPDKLTDEQLVEAIRQARETRKITETVAANELHERGWYWEKIGVRNVESAHIWALLTLQQVDGIWADRQREWVDRLAAQQVVAQEAGHLVHMEAPHFVAEVVIEMLNAARLGQALAWR</sequence>
<evidence type="ECO:0008006" key="3">
    <source>
        <dbReference type="Google" id="ProtNLM"/>
    </source>
</evidence>
<protein>
    <recommendedName>
        <fullName evidence="3">AB hydrolase-1 domain-containing protein</fullName>
    </recommendedName>
</protein>